<evidence type="ECO:0000313" key="2">
    <source>
        <dbReference type="EMBL" id="KAG7054083.1"/>
    </source>
</evidence>
<feature type="compositionally biased region" description="Pro residues" evidence="1">
    <location>
        <begin position="39"/>
        <end position="56"/>
    </location>
</feature>
<reference evidence="2" key="1">
    <citation type="submission" date="2021-05" db="EMBL/GenBank/DDBJ databases">
        <title>Comparative genomics of three Colletotrichum scovillei strains and genetic complementation revealed genes involved fungal growth and virulence on chili pepper.</title>
        <authorList>
            <person name="Hsieh D.-K."/>
            <person name="Chuang S.-C."/>
            <person name="Chen C.-Y."/>
            <person name="Chao Y.-T."/>
            <person name="Lu M.-Y.J."/>
            <person name="Lee M.-H."/>
            <person name="Shih M.-C."/>
        </authorList>
    </citation>
    <scope>NUCLEOTIDE SEQUENCE</scope>
    <source>
        <strain evidence="2">Coll-153</strain>
    </source>
</reference>
<dbReference type="EMBL" id="JAESDN010000003">
    <property type="protein sequence ID" value="KAG7054083.1"/>
    <property type="molecule type" value="Genomic_DNA"/>
</dbReference>
<organism evidence="2 3">
    <name type="scientific">Colletotrichum scovillei</name>
    <dbReference type="NCBI Taxonomy" id="1209932"/>
    <lineage>
        <taxon>Eukaryota</taxon>
        <taxon>Fungi</taxon>
        <taxon>Dikarya</taxon>
        <taxon>Ascomycota</taxon>
        <taxon>Pezizomycotina</taxon>
        <taxon>Sordariomycetes</taxon>
        <taxon>Hypocreomycetidae</taxon>
        <taxon>Glomerellales</taxon>
        <taxon>Glomerellaceae</taxon>
        <taxon>Colletotrichum</taxon>
        <taxon>Colletotrichum acutatum species complex</taxon>
    </lineage>
</organism>
<gene>
    <name evidence="2" type="ORF">JMJ77_001155</name>
</gene>
<evidence type="ECO:0000256" key="1">
    <source>
        <dbReference type="SAM" id="MobiDB-lite"/>
    </source>
</evidence>
<name>A0A9P7UEU7_9PEZI</name>
<feature type="region of interest" description="Disordered" evidence="1">
    <location>
        <begin position="39"/>
        <end position="60"/>
    </location>
</feature>
<dbReference type="Proteomes" id="UP000699042">
    <property type="component" value="Unassembled WGS sequence"/>
</dbReference>
<evidence type="ECO:0000313" key="3">
    <source>
        <dbReference type="Proteomes" id="UP000699042"/>
    </source>
</evidence>
<accession>A0A9P7UEU7</accession>
<sequence length="83" mass="9004">MHQLRLQRSPPPFAAAQRLLAQRGGPLTFHPMCSPGLFLPPSPRAPRPPSVPPVRIPPHLSIVTPLQPTRASLPRRPARASAS</sequence>
<protein>
    <submittedName>
        <fullName evidence="2">Uncharacterized protein</fullName>
    </submittedName>
</protein>
<proteinExistence type="predicted"/>
<keyword evidence="3" id="KW-1185">Reference proteome</keyword>
<comment type="caution">
    <text evidence="2">The sequence shown here is derived from an EMBL/GenBank/DDBJ whole genome shotgun (WGS) entry which is preliminary data.</text>
</comment>
<dbReference type="AlphaFoldDB" id="A0A9P7UEU7"/>